<evidence type="ECO:0000259" key="2">
    <source>
        <dbReference type="PROSITE" id="PS51737"/>
    </source>
</evidence>
<dbReference type="GO" id="GO:0003677">
    <property type="term" value="F:DNA binding"/>
    <property type="evidence" value="ECO:0007669"/>
    <property type="project" value="InterPro"/>
</dbReference>
<keyword evidence="4" id="KW-1185">Reference proteome</keyword>
<dbReference type="Proteomes" id="UP000234382">
    <property type="component" value="Unassembled WGS sequence"/>
</dbReference>
<dbReference type="RefSeq" id="WP_101547251.1">
    <property type="nucleotide sequence ID" value="NZ_FXYX01000030.1"/>
</dbReference>
<evidence type="ECO:0000313" key="4">
    <source>
        <dbReference type="Proteomes" id="UP000234382"/>
    </source>
</evidence>
<proteinExistence type="predicted"/>
<protein>
    <submittedName>
        <fullName evidence="3">Site-specific DNA recombinase</fullName>
    </submittedName>
</protein>
<gene>
    <name evidence="3" type="ORF">BI49514_02978</name>
</gene>
<accession>A0A2H1KGA4</accession>
<dbReference type="InterPro" id="IPR006119">
    <property type="entry name" value="Resolv_N"/>
</dbReference>
<dbReference type="SMART" id="SM00857">
    <property type="entry name" value="Resolvase"/>
    <property type="match status" value="1"/>
</dbReference>
<feature type="domain" description="Resolvase/invertase-type recombinase catalytic" evidence="1">
    <location>
        <begin position="11"/>
        <end position="159"/>
    </location>
</feature>
<dbReference type="PANTHER" id="PTHR30461:SF23">
    <property type="entry name" value="DNA RECOMBINASE-RELATED"/>
    <property type="match status" value="1"/>
</dbReference>
<dbReference type="Pfam" id="PF00239">
    <property type="entry name" value="Resolvase"/>
    <property type="match status" value="1"/>
</dbReference>
<dbReference type="Gene3D" id="3.40.50.1390">
    <property type="entry name" value="Resolvase, N-terminal catalytic domain"/>
    <property type="match status" value="1"/>
</dbReference>
<name>A0A2H1KGA4_9MICO</name>
<dbReference type="PROSITE" id="PS51736">
    <property type="entry name" value="RECOMBINASES_3"/>
    <property type="match status" value="1"/>
</dbReference>
<sequence length="466" mass="51387">MNAEATAPTIKAAIYARISRDRAGAGLGVERQERDCRELADRLGWTVAEVYVDNDISAYSGRTRPQYRQMLRDVEAGKITGIIAWHTDRLHRRTVELEEFVAVAEEHGTKVQTVTSGTVDLSTASGRMVARMLGAAAQHEIDHARERMKAKKAQMAREGKYRGGQRPYGFEKDGATVRDDEAEVIRRATKGIIAGRSLRGIADELNAEELTTSTGRPWTYARLRDVLVRPRNAGKLSTGDPGHGEPGILGDAEWPAIVPEEEWTAAYKILTDPSRRIQQGNATRWLGSGIYICGKCGTAMRPAPTRGKYLYRCTAQAHLTVMTEQTDSYVRAVVADLVRDPRIVAALDDDGEEANADRARRAELATRLETFEADYMDGTISGKMLRASTDKVQAQIDEIDRRLTASMQRSASSKVTSAEDPGAAFLDAPIDIQRAVLAAVARVEIRPADRPGVRWSEDRVRITPAE</sequence>
<dbReference type="PROSITE" id="PS51737">
    <property type="entry name" value="RECOMBINASE_DNA_BIND"/>
    <property type="match status" value="1"/>
</dbReference>
<dbReference type="GO" id="GO:0000150">
    <property type="term" value="F:DNA strand exchange activity"/>
    <property type="evidence" value="ECO:0007669"/>
    <property type="project" value="InterPro"/>
</dbReference>
<dbReference type="EMBL" id="FXYX01000030">
    <property type="protein sequence ID" value="SMX98202.1"/>
    <property type="molecule type" value="Genomic_DNA"/>
</dbReference>
<dbReference type="SUPFAM" id="SSF53041">
    <property type="entry name" value="Resolvase-like"/>
    <property type="match status" value="1"/>
</dbReference>
<dbReference type="InterPro" id="IPR036162">
    <property type="entry name" value="Resolvase-like_N_sf"/>
</dbReference>
<dbReference type="InterPro" id="IPR050639">
    <property type="entry name" value="SSR_resolvase"/>
</dbReference>
<dbReference type="PANTHER" id="PTHR30461">
    <property type="entry name" value="DNA-INVERTASE FROM LAMBDOID PROPHAGE"/>
    <property type="match status" value="1"/>
</dbReference>
<dbReference type="Pfam" id="PF07508">
    <property type="entry name" value="Recombinase"/>
    <property type="match status" value="1"/>
</dbReference>
<evidence type="ECO:0000313" key="3">
    <source>
        <dbReference type="EMBL" id="SMX98202.1"/>
    </source>
</evidence>
<dbReference type="InterPro" id="IPR038109">
    <property type="entry name" value="DNA_bind_recomb_sf"/>
</dbReference>
<dbReference type="CDD" id="cd00338">
    <property type="entry name" value="Ser_Recombinase"/>
    <property type="match status" value="1"/>
</dbReference>
<feature type="domain" description="Recombinase" evidence="2">
    <location>
        <begin position="167"/>
        <end position="276"/>
    </location>
</feature>
<dbReference type="AlphaFoldDB" id="A0A2H1KGA4"/>
<dbReference type="Gene3D" id="3.90.1750.20">
    <property type="entry name" value="Putative Large Serine Recombinase, Chain B, Domain 2"/>
    <property type="match status" value="1"/>
</dbReference>
<dbReference type="InterPro" id="IPR011109">
    <property type="entry name" value="DNA_bind_recombinase_dom"/>
</dbReference>
<reference evidence="4" key="1">
    <citation type="submission" date="2017-03" db="EMBL/GenBank/DDBJ databases">
        <authorList>
            <person name="Monnet C."/>
        </authorList>
    </citation>
    <scope>NUCLEOTIDE SEQUENCE [LARGE SCALE GENOMIC DNA]</scope>
    <source>
        <strain evidence="4">ATCC 49514</strain>
    </source>
</reference>
<evidence type="ECO:0000259" key="1">
    <source>
        <dbReference type="PROSITE" id="PS51736"/>
    </source>
</evidence>
<organism evidence="3 4">
    <name type="scientific">Brevibacterium iodinum ATCC 49514</name>
    <dbReference type="NCBI Taxonomy" id="1255616"/>
    <lineage>
        <taxon>Bacteria</taxon>
        <taxon>Bacillati</taxon>
        <taxon>Actinomycetota</taxon>
        <taxon>Actinomycetes</taxon>
        <taxon>Micrococcales</taxon>
        <taxon>Brevibacteriaceae</taxon>
        <taxon>Brevibacterium</taxon>
    </lineage>
</organism>